<proteinExistence type="predicted"/>
<sequence length="235" mass="25174">MVAGAMALWAAIKQGLDLSEPIRTRKGNGVRILTSQRTSSDGHPIVAAVNCGGDIGEAIGIYTKTGAFGGTLWSMDEVRAGFLAALDERDLTGLVNGPKPEPAPLSAERITYSAPRPPLDFSRPMRTQLGNRVQILALDRASPAGDRIVALVHLQWLDNDTPDVSPKSPKTARPGVPMDAGVTEQVVNVYDKFGRFHGTVISETEAERGKAHLDSPKFDIKRDTSDLCYSALPAS</sequence>
<protein>
    <submittedName>
        <fullName evidence="1">Uncharacterized protein</fullName>
    </submittedName>
</protein>
<organism evidence="1 2">
    <name type="scientific">Skermanella aerolata</name>
    <dbReference type="NCBI Taxonomy" id="393310"/>
    <lineage>
        <taxon>Bacteria</taxon>
        <taxon>Pseudomonadati</taxon>
        <taxon>Pseudomonadota</taxon>
        <taxon>Alphaproteobacteria</taxon>
        <taxon>Rhodospirillales</taxon>
        <taxon>Azospirillaceae</taxon>
        <taxon>Skermanella</taxon>
    </lineage>
</organism>
<evidence type="ECO:0000313" key="1">
    <source>
        <dbReference type="EMBL" id="GEO36546.1"/>
    </source>
</evidence>
<dbReference type="EMBL" id="BJYZ01000002">
    <property type="protein sequence ID" value="GEO36546.1"/>
    <property type="molecule type" value="Genomic_DNA"/>
</dbReference>
<comment type="caution">
    <text evidence="1">The sequence shown here is derived from an EMBL/GenBank/DDBJ whole genome shotgun (WGS) entry which is preliminary data.</text>
</comment>
<accession>A0A512DJ97</accession>
<dbReference type="Proteomes" id="UP000321523">
    <property type="component" value="Unassembled WGS sequence"/>
</dbReference>
<gene>
    <name evidence="1" type="ORF">SAE02_06940</name>
</gene>
<name>A0A512DJ97_9PROT</name>
<reference evidence="1 2" key="1">
    <citation type="submission" date="2019-07" db="EMBL/GenBank/DDBJ databases">
        <title>Whole genome shotgun sequence of Skermanella aerolata NBRC 106429.</title>
        <authorList>
            <person name="Hosoyama A."/>
            <person name="Uohara A."/>
            <person name="Ohji S."/>
            <person name="Ichikawa N."/>
        </authorList>
    </citation>
    <scope>NUCLEOTIDE SEQUENCE [LARGE SCALE GENOMIC DNA]</scope>
    <source>
        <strain evidence="1 2">NBRC 106429</strain>
    </source>
</reference>
<keyword evidence="2" id="KW-1185">Reference proteome</keyword>
<evidence type="ECO:0000313" key="2">
    <source>
        <dbReference type="Proteomes" id="UP000321523"/>
    </source>
</evidence>
<dbReference type="AlphaFoldDB" id="A0A512DJ97"/>